<accession>A0A9W9KN98</accession>
<feature type="compositionally biased region" description="Pro residues" evidence="1">
    <location>
        <begin position="100"/>
        <end position="114"/>
    </location>
</feature>
<feature type="compositionally biased region" description="Polar residues" evidence="1">
    <location>
        <begin position="409"/>
        <end position="420"/>
    </location>
</feature>
<reference evidence="2" key="2">
    <citation type="journal article" date="2023" name="IMA Fungus">
        <title>Comparative genomic study of the Penicillium genus elucidates a diverse pangenome and 15 lateral gene transfer events.</title>
        <authorList>
            <person name="Petersen C."/>
            <person name="Sorensen T."/>
            <person name="Nielsen M.R."/>
            <person name="Sondergaard T.E."/>
            <person name="Sorensen J.L."/>
            <person name="Fitzpatrick D.A."/>
            <person name="Frisvad J.C."/>
            <person name="Nielsen K.L."/>
        </authorList>
    </citation>
    <scope>NUCLEOTIDE SEQUENCE</scope>
    <source>
        <strain evidence="2">IBT 34128</strain>
    </source>
</reference>
<keyword evidence="3" id="KW-1185">Reference proteome</keyword>
<feature type="compositionally biased region" description="Low complexity" evidence="1">
    <location>
        <begin position="389"/>
        <end position="399"/>
    </location>
</feature>
<comment type="caution">
    <text evidence="2">The sequence shown here is derived from an EMBL/GenBank/DDBJ whole genome shotgun (WGS) entry which is preliminary data.</text>
</comment>
<feature type="region of interest" description="Disordered" evidence="1">
    <location>
        <begin position="89"/>
        <end position="131"/>
    </location>
</feature>
<dbReference type="GeneID" id="81391143"/>
<dbReference type="AlphaFoldDB" id="A0A9W9KN98"/>
<dbReference type="OrthoDB" id="4361435at2759"/>
<evidence type="ECO:0000313" key="2">
    <source>
        <dbReference type="EMBL" id="KAJ5111763.1"/>
    </source>
</evidence>
<feature type="region of interest" description="Disordered" evidence="1">
    <location>
        <begin position="442"/>
        <end position="461"/>
    </location>
</feature>
<gene>
    <name evidence="2" type="ORF">NUU61_001393</name>
</gene>
<protein>
    <submittedName>
        <fullName evidence="2">Uncharacterized protein</fullName>
    </submittedName>
</protein>
<reference evidence="2" key="1">
    <citation type="submission" date="2022-11" db="EMBL/GenBank/DDBJ databases">
        <authorList>
            <person name="Petersen C."/>
        </authorList>
    </citation>
    <scope>NUCLEOTIDE SEQUENCE</scope>
    <source>
        <strain evidence="2">IBT 34128</strain>
    </source>
</reference>
<dbReference type="Proteomes" id="UP001141434">
    <property type="component" value="Unassembled WGS sequence"/>
</dbReference>
<dbReference type="RefSeq" id="XP_056515242.1">
    <property type="nucleotide sequence ID" value="XM_056651975.1"/>
</dbReference>
<proteinExistence type="predicted"/>
<feature type="region of interest" description="Disordered" evidence="1">
    <location>
        <begin position="380"/>
        <end position="420"/>
    </location>
</feature>
<name>A0A9W9KN98_9EURO</name>
<sequence length="589" mass="65126">MDIEKALKVLRDAPVEAFMLQISETLSTIQHVDQLLGTLITRGSESSVTSTCRLCKRTSNNNRIASTAAPGLSGIEPNRLMDNARISNQKHNSDQHTPEQPTPEQPTPEQPTPEQPTQAQPAINKDATDRNRSSPLLKAVIEALPLIWSLSRKKPSDIISKKRAHQRDKRLDHILRFENGKSQRVKSSVENKLLRGIAQRSLALEYSRYQDHREEKRRTDEMCYLILRPPPEKKEKKGNLYQGRSGTIRLWLRQYLTFAAEDENIVFAAVNAGIKQLIVEELLKRRLRHAGLSLDAVAISAATALTIQQFKALPLKDILSFVDLVLESQTEVKLSKDQLETFGEGVQKPTAMKVIDKTSPWSPSDGILTEMIYSDVRLEEVSRKRHRSSSPSNSGSYNGPEEDPPPASPQSNSDSGVISNTDCATSELLPAEAVDQNQHDDLVTSAPLGTSPFSPNNTRSAANIRPINASQIPFDDVPNEQSASLPEETHRRALHGQISDTGVFYPLDYYPNLAEGTQNSPDSQLLDGFNALNFPSLALDAQSSPGSQLLDGFNALNFPNLALDAQLPPDSYLSDRLNALNFPDLVLGT</sequence>
<organism evidence="2 3">
    <name type="scientific">Penicillium alfredii</name>
    <dbReference type="NCBI Taxonomy" id="1506179"/>
    <lineage>
        <taxon>Eukaryota</taxon>
        <taxon>Fungi</taxon>
        <taxon>Dikarya</taxon>
        <taxon>Ascomycota</taxon>
        <taxon>Pezizomycotina</taxon>
        <taxon>Eurotiomycetes</taxon>
        <taxon>Eurotiomycetidae</taxon>
        <taxon>Eurotiales</taxon>
        <taxon>Aspergillaceae</taxon>
        <taxon>Penicillium</taxon>
    </lineage>
</organism>
<evidence type="ECO:0000256" key="1">
    <source>
        <dbReference type="SAM" id="MobiDB-lite"/>
    </source>
</evidence>
<dbReference type="EMBL" id="JAPMSZ010000002">
    <property type="protein sequence ID" value="KAJ5111763.1"/>
    <property type="molecule type" value="Genomic_DNA"/>
</dbReference>
<evidence type="ECO:0000313" key="3">
    <source>
        <dbReference type="Proteomes" id="UP001141434"/>
    </source>
</evidence>
<feature type="compositionally biased region" description="Polar residues" evidence="1">
    <location>
        <begin position="447"/>
        <end position="461"/>
    </location>
</feature>